<dbReference type="PRINTS" id="PR00368">
    <property type="entry name" value="FADPNR"/>
</dbReference>
<feature type="domain" description="GCVT N-terminal" evidence="3">
    <location>
        <begin position="616"/>
        <end position="886"/>
    </location>
</feature>
<feature type="domain" description="FAD/NAD(P)-binding" evidence="4">
    <location>
        <begin position="170"/>
        <end position="473"/>
    </location>
</feature>
<dbReference type="Pfam" id="PF08669">
    <property type="entry name" value="GCV_T_C"/>
    <property type="match status" value="1"/>
</dbReference>
<reference evidence="7 8" key="1">
    <citation type="submission" date="2018-05" db="EMBL/GenBank/DDBJ databases">
        <title>Rhodoferax soyangensis sp.nov., isolated from an oligotrophic freshwater lake.</title>
        <authorList>
            <person name="Park M."/>
        </authorList>
    </citation>
    <scope>NUCLEOTIDE SEQUENCE [LARGE SCALE GENOMIC DNA]</scope>
    <source>
        <strain evidence="7 8">IMCC26218</strain>
    </source>
</reference>
<dbReference type="Gene3D" id="3.30.1360.120">
    <property type="entry name" value="Probable tRNA modification gtpase trme, domain 1"/>
    <property type="match status" value="1"/>
</dbReference>
<comment type="similarity">
    <text evidence="1">Belongs to the GcvT family.</text>
</comment>
<dbReference type="PRINTS" id="PR00469">
    <property type="entry name" value="PNDRDTASEII"/>
</dbReference>
<comment type="caution">
    <text evidence="7">The sequence shown here is derived from an EMBL/GenBank/DDBJ whole genome shotgun (WGS) entry which is preliminary data.</text>
</comment>
<dbReference type="Gene3D" id="1.10.10.1100">
    <property type="entry name" value="BFD-like [2Fe-2S]-binding domain"/>
    <property type="match status" value="1"/>
</dbReference>
<dbReference type="InterPro" id="IPR006277">
    <property type="entry name" value="Sarcosine_oxidase_asu"/>
</dbReference>
<dbReference type="InterPro" id="IPR029043">
    <property type="entry name" value="GcvT/YgfZ_C"/>
</dbReference>
<accession>A0A3E1R827</accession>
<dbReference type="InterPro" id="IPR023753">
    <property type="entry name" value="FAD/NAD-binding_dom"/>
</dbReference>
<dbReference type="PANTHER" id="PTHR43757">
    <property type="entry name" value="AMINOMETHYLTRANSFERASE"/>
    <property type="match status" value="1"/>
</dbReference>
<name>A0A3E1R827_9BURK</name>
<feature type="domain" description="Aminomethyltransferase C-terminal" evidence="5">
    <location>
        <begin position="905"/>
        <end position="996"/>
    </location>
</feature>
<dbReference type="Pfam" id="PF07992">
    <property type="entry name" value="Pyr_redox_2"/>
    <property type="match status" value="1"/>
</dbReference>
<dbReference type="Pfam" id="PF13510">
    <property type="entry name" value="Fer2_4"/>
    <property type="match status" value="1"/>
</dbReference>
<dbReference type="InterPro" id="IPR027266">
    <property type="entry name" value="TrmE/GcvT-like"/>
</dbReference>
<dbReference type="NCBIfam" id="TIGR01372">
    <property type="entry name" value="soxA"/>
    <property type="match status" value="1"/>
</dbReference>
<sequence>MSASRINSLGARIDRTKKVSFSFNGRSYAGFAGDTLASALLAAGESVLSHSWKYHRPRGIITSGIEEPSALVQLESGKNTIPNAKMPEVELYEGLQSEAVNAWPNALSRALSINRNFSFLFPAGFYYKTFMWPAKAWMFYERFIRKAGGLGAAPEVEDTARYIHQNTHCDVLVAGGGVAGLAAALAAGRSGARVILAELQCTLGGTAHRLQGTIDGMPAVDWVKKAEAELANLPTVKILKRSVVFGYHDHNFLTIRESLTDHLPLADRKGFRERLWRVRAKQVVLATGAHERPMVFGNNDLPNIMLSSALADYAQLYGVLVGKKIALLTNNDTAYGDALTLKAAGASVTVVDVRAGHSVVGGLAQKAHDAGIEVLRGYVPVQADGGAMVTSVTVVQQVGDKANGQRKTLSVDAVGMSGGWNPAIHLYSHSGGKALWSDALECFKPGASMPNQYSVGACNATGTLNHTMAEASHAGSAAATQAGFAAAEARYTVVEPSNEAIVPFWIAETGEKVSRRAKAFVDWQNDVGAADIELAIREGFESIEHIKRYTAMGFGTDQGKLGNINGMALAARAMGKTIPQVGTTTFRPNYVPISFGLFAGLERGELFDPERKTSAHAHHVAAGSPFEDVGQWKRPWFFPKAGEDMHAAVNREVLAVRSSVGIMDASTLGKIDIQGPDAAKLLNWLYTNPWLKLEVGKARYGLMLDENGMVFDDGVTVRLAEDRFLMTTTTGGAARVLTWMERWVQTEWPEMKVYMTTVTDQWSTFAVVGPKSRAVVEKVCQDVDLSAAAFPFMSYREGTVAGVKARIMRISFSGELSFEVNVPSSAGAHVWKALMTAGEAFNITPYGTESMHVLRGEKGYIIVGQDTDGSITPYDLGMGGMVSKTKDFLGRRSLTRSHTNSANRKQLVGLLTDDAQTVLPEGAQLTALAQIHAPTVANPVPMIGHVTSSYFSPTLGRSIAMAVVRDGQQKMGQKVYAALVDGRHVAATITSPVFYDPEGKHHHD</sequence>
<evidence type="ECO:0000259" key="6">
    <source>
        <dbReference type="Pfam" id="PF17806"/>
    </source>
</evidence>
<dbReference type="GO" id="GO:0008115">
    <property type="term" value="F:sarcosine oxidase activity"/>
    <property type="evidence" value="ECO:0007669"/>
    <property type="project" value="InterPro"/>
</dbReference>
<dbReference type="AlphaFoldDB" id="A0A3E1R827"/>
<evidence type="ECO:0000259" key="5">
    <source>
        <dbReference type="Pfam" id="PF08669"/>
    </source>
</evidence>
<evidence type="ECO:0000256" key="2">
    <source>
        <dbReference type="ARBA" id="ARBA00023002"/>
    </source>
</evidence>
<dbReference type="InterPro" id="IPR041854">
    <property type="entry name" value="BFD-like_2Fe2S-bd_dom_sf"/>
</dbReference>
<dbReference type="PIRSF" id="PIRSF037980">
    <property type="entry name" value="SoxA"/>
    <property type="match status" value="1"/>
</dbReference>
<dbReference type="Gene3D" id="3.50.50.60">
    <property type="entry name" value="FAD/NAD(P)-binding domain"/>
    <property type="match status" value="2"/>
</dbReference>
<dbReference type="SUPFAM" id="SSF51905">
    <property type="entry name" value="FAD/NAD(P)-binding domain"/>
    <property type="match status" value="1"/>
</dbReference>
<evidence type="ECO:0000259" key="3">
    <source>
        <dbReference type="Pfam" id="PF01571"/>
    </source>
</evidence>
<keyword evidence="2" id="KW-0560">Oxidoreductase</keyword>
<dbReference type="InterPro" id="IPR028896">
    <property type="entry name" value="GcvT/YgfZ/DmdA"/>
</dbReference>
<dbReference type="Pfam" id="PF01571">
    <property type="entry name" value="GCV_T"/>
    <property type="match status" value="1"/>
</dbReference>
<dbReference type="Gene3D" id="3.10.20.440">
    <property type="entry name" value="2Fe-2S iron-sulphur cluster binding domain, sarcosine oxidase, alpha subunit, N-terminal domain"/>
    <property type="match status" value="1"/>
</dbReference>
<dbReference type="PANTHER" id="PTHR43757:SF2">
    <property type="entry name" value="AMINOMETHYLTRANSFERASE, MITOCHONDRIAL"/>
    <property type="match status" value="1"/>
</dbReference>
<dbReference type="EMBL" id="QFZK01000020">
    <property type="protein sequence ID" value="RFO95192.1"/>
    <property type="molecule type" value="Genomic_DNA"/>
</dbReference>
<organism evidence="7 8">
    <name type="scientific">Rhodoferax lacus</name>
    <dbReference type="NCBI Taxonomy" id="2184758"/>
    <lineage>
        <taxon>Bacteria</taxon>
        <taxon>Pseudomonadati</taxon>
        <taxon>Pseudomonadota</taxon>
        <taxon>Betaproteobacteria</taxon>
        <taxon>Burkholderiales</taxon>
        <taxon>Comamonadaceae</taxon>
        <taxon>Rhodoferax</taxon>
    </lineage>
</organism>
<proteinExistence type="inferred from homology"/>
<dbReference type="InterPro" id="IPR041117">
    <property type="entry name" value="SoxA_A3"/>
</dbReference>
<dbReference type="SUPFAM" id="SSF103025">
    <property type="entry name" value="Folate-binding domain"/>
    <property type="match status" value="1"/>
</dbReference>
<dbReference type="Pfam" id="PF17806">
    <property type="entry name" value="SO_alpha_A3"/>
    <property type="match status" value="1"/>
</dbReference>
<evidence type="ECO:0000256" key="1">
    <source>
        <dbReference type="ARBA" id="ARBA00008609"/>
    </source>
</evidence>
<keyword evidence="8" id="KW-1185">Reference proteome</keyword>
<dbReference type="RefSeq" id="WP_117179851.1">
    <property type="nucleotide sequence ID" value="NZ_QFZK01000020.1"/>
</dbReference>
<feature type="domain" description="SoxA A3" evidence="6">
    <location>
        <begin position="518"/>
        <end position="600"/>
    </location>
</feature>
<dbReference type="InterPro" id="IPR013977">
    <property type="entry name" value="GcvT_C"/>
</dbReference>
<evidence type="ECO:0000259" key="4">
    <source>
        <dbReference type="Pfam" id="PF07992"/>
    </source>
</evidence>
<dbReference type="Proteomes" id="UP000260665">
    <property type="component" value="Unassembled WGS sequence"/>
</dbReference>
<dbReference type="GO" id="GO:0046653">
    <property type="term" value="P:tetrahydrofolate metabolic process"/>
    <property type="evidence" value="ECO:0007669"/>
    <property type="project" value="InterPro"/>
</dbReference>
<protein>
    <submittedName>
        <fullName evidence="7">Sarcosine oxidase subunit alpha</fullName>
    </submittedName>
</protein>
<dbReference type="OrthoDB" id="5287468at2"/>
<dbReference type="InterPro" id="IPR042204">
    <property type="entry name" value="2Fe-2S-bd_N"/>
</dbReference>
<evidence type="ECO:0000313" key="8">
    <source>
        <dbReference type="Proteomes" id="UP000260665"/>
    </source>
</evidence>
<gene>
    <name evidence="7" type="ORF">DIC66_19465</name>
</gene>
<dbReference type="InterPro" id="IPR006222">
    <property type="entry name" value="GCVT_N"/>
</dbReference>
<dbReference type="SUPFAM" id="SSF101790">
    <property type="entry name" value="Aminomethyltransferase beta-barrel domain"/>
    <property type="match status" value="1"/>
</dbReference>
<evidence type="ECO:0000313" key="7">
    <source>
        <dbReference type="EMBL" id="RFO95192.1"/>
    </source>
</evidence>
<dbReference type="InterPro" id="IPR036188">
    <property type="entry name" value="FAD/NAD-bd_sf"/>
</dbReference>